<dbReference type="InterPro" id="IPR001647">
    <property type="entry name" value="HTH_TetR"/>
</dbReference>
<dbReference type="AlphaFoldDB" id="D2PSE7"/>
<dbReference type="KEGG" id="kfl:Kfla_4036"/>
<sequence length="195" mass="21653">MTHAIRPDRVATLPPRERILDAAEELFEREGIKNVTVQAIAERASTTKMAVYRHFDTKDALVVEWLRIRAATYRAAFDAHEAAHPDDPRAQITGIARWVADRLGAASHRGCVFVNSIAELPDPQHPARRLIAEHKRAQARRLVELCTRAGVPDPEQVAAELTFLLEGAEVTAQNGSIEEVGDRLVRMVGALLQRS</sequence>
<dbReference type="InterPro" id="IPR009057">
    <property type="entry name" value="Homeodomain-like_sf"/>
</dbReference>
<dbReference type="GO" id="GO:0000976">
    <property type="term" value="F:transcription cis-regulatory region binding"/>
    <property type="evidence" value="ECO:0007669"/>
    <property type="project" value="TreeGrafter"/>
</dbReference>
<organism evidence="4 5">
    <name type="scientific">Kribbella flavida (strain DSM 17836 / JCM 10339 / NBRC 14399)</name>
    <dbReference type="NCBI Taxonomy" id="479435"/>
    <lineage>
        <taxon>Bacteria</taxon>
        <taxon>Bacillati</taxon>
        <taxon>Actinomycetota</taxon>
        <taxon>Actinomycetes</taxon>
        <taxon>Propionibacteriales</taxon>
        <taxon>Kribbellaceae</taxon>
        <taxon>Kribbella</taxon>
    </lineage>
</organism>
<reference evidence="5" key="1">
    <citation type="submission" date="2009-09" db="EMBL/GenBank/DDBJ databases">
        <title>The complete genome of Kribbella flavida DSM 17836.</title>
        <authorList>
            <consortium name="US DOE Joint Genome Institute (JGI-PGF)"/>
            <person name="Lucas S."/>
            <person name="Copeland A."/>
            <person name="Lapidus A."/>
            <person name="Glavina del Rio T."/>
            <person name="Dalin E."/>
            <person name="Tice H."/>
            <person name="Bruce D."/>
            <person name="Goodwin L."/>
            <person name="Pitluck S."/>
            <person name="Kyrpides N."/>
            <person name="Mavromatis K."/>
            <person name="Ivanova N."/>
            <person name="Saunders E."/>
            <person name="Brettin T."/>
            <person name="Detter J.C."/>
            <person name="Han C."/>
            <person name="Larimer F."/>
            <person name="Land M."/>
            <person name="Hauser L."/>
            <person name="Markowitz V."/>
            <person name="Cheng J.-F."/>
            <person name="Hugenholtz P."/>
            <person name="Woyke T."/>
            <person name="Wu D."/>
            <person name="Pukall R."/>
            <person name="Klenk H.-P."/>
            <person name="Eisen J.A."/>
        </authorList>
    </citation>
    <scope>NUCLEOTIDE SEQUENCE [LARGE SCALE GENOMIC DNA]</scope>
    <source>
        <strain evidence="5">DSM 17836 / JCM 10339 / NBRC 14399</strain>
    </source>
</reference>
<dbReference type="RefSeq" id="WP_012921641.1">
    <property type="nucleotide sequence ID" value="NC_013729.1"/>
</dbReference>
<protein>
    <submittedName>
        <fullName evidence="4">Transcriptional regulator, TetR family</fullName>
    </submittedName>
</protein>
<keyword evidence="1 2" id="KW-0238">DNA-binding</keyword>
<feature type="DNA-binding region" description="H-T-H motif" evidence="2">
    <location>
        <begin position="36"/>
        <end position="55"/>
    </location>
</feature>
<name>D2PSE7_KRIFD</name>
<dbReference type="Proteomes" id="UP000007967">
    <property type="component" value="Chromosome"/>
</dbReference>
<dbReference type="PROSITE" id="PS50977">
    <property type="entry name" value="HTH_TETR_2"/>
    <property type="match status" value="1"/>
</dbReference>
<keyword evidence="5" id="KW-1185">Reference proteome</keyword>
<accession>D2PSE7</accession>
<dbReference type="GO" id="GO:0003700">
    <property type="term" value="F:DNA-binding transcription factor activity"/>
    <property type="evidence" value="ECO:0007669"/>
    <property type="project" value="TreeGrafter"/>
</dbReference>
<dbReference type="InterPro" id="IPR036271">
    <property type="entry name" value="Tet_transcr_reg_TetR-rel_C_sf"/>
</dbReference>
<dbReference type="PRINTS" id="PR00455">
    <property type="entry name" value="HTHTETR"/>
</dbReference>
<feature type="domain" description="HTH tetR-type" evidence="3">
    <location>
        <begin position="13"/>
        <end position="73"/>
    </location>
</feature>
<evidence type="ECO:0000259" key="3">
    <source>
        <dbReference type="PROSITE" id="PS50977"/>
    </source>
</evidence>
<proteinExistence type="predicted"/>
<gene>
    <name evidence="4" type="ordered locus">Kfla_4036</name>
</gene>
<evidence type="ECO:0000313" key="5">
    <source>
        <dbReference type="Proteomes" id="UP000007967"/>
    </source>
</evidence>
<dbReference type="InterPro" id="IPR050109">
    <property type="entry name" value="HTH-type_TetR-like_transc_reg"/>
</dbReference>
<evidence type="ECO:0000256" key="1">
    <source>
        <dbReference type="ARBA" id="ARBA00023125"/>
    </source>
</evidence>
<dbReference type="SUPFAM" id="SSF46689">
    <property type="entry name" value="Homeodomain-like"/>
    <property type="match status" value="1"/>
</dbReference>
<dbReference type="PANTHER" id="PTHR30055">
    <property type="entry name" value="HTH-TYPE TRANSCRIPTIONAL REGULATOR RUTR"/>
    <property type="match status" value="1"/>
</dbReference>
<evidence type="ECO:0000313" key="4">
    <source>
        <dbReference type="EMBL" id="ADB33085.1"/>
    </source>
</evidence>
<dbReference type="Gene3D" id="1.10.357.10">
    <property type="entry name" value="Tetracycline Repressor, domain 2"/>
    <property type="match status" value="1"/>
</dbReference>
<dbReference type="PANTHER" id="PTHR30055:SF200">
    <property type="entry name" value="HTH-TYPE TRANSCRIPTIONAL REPRESSOR BDCR"/>
    <property type="match status" value="1"/>
</dbReference>
<reference evidence="4 5" key="2">
    <citation type="journal article" date="2010" name="Stand. Genomic Sci.">
        <title>Complete genome sequence of Kribbella flavida type strain (IFO 14399).</title>
        <authorList>
            <person name="Pukall R."/>
            <person name="Lapidus A."/>
            <person name="Glavina Del Rio T."/>
            <person name="Copeland A."/>
            <person name="Tice H."/>
            <person name="Cheng J.-F."/>
            <person name="Lucas S."/>
            <person name="Chen F."/>
            <person name="Nolan M."/>
            <person name="LaButti K."/>
            <person name="Pati A."/>
            <person name="Ivanova N."/>
            <person name="Mavrommatis K."/>
            <person name="Mikhailova N."/>
            <person name="Pitluck S."/>
            <person name="Bruce D."/>
            <person name="Goodwin L."/>
            <person name="Land M."/>
            <person name="Hauser L."/>
            <person name="Chang Y.-J."/>
            <person name="Jeffries C.D."/>
            <person name="Chen A."/>
            <person name="Palaniappan K."/>
            <person name="Chain P."/>
            <person name="Rohde M."/>
            <person name="Goeker M."/>
            <person name="Bristow J."/>
            <person name="Eisen J.A."/>
            <person name="Markowitz V."/>
            <person name="Hugenholtz P."/>
            <person name="Kyrpides N.C."/>
            <person name="Klenk H.-P."/>
            <person name="Brettin T."/>
        </authorList>
    </citation>
    <scope>NUCLEOTIDE SEQUENCE [LARGE SCALE GENOMIC DNA]</scope>
    <source>
        <strain evidence="5">DSM 17836 / JCM 10339 / NBRC 14399</strain>
    </source>
</reference>
<dbReference type="HOGENOM" id="CLU_069356_23_1_11"/>
<dbReference type="eggNOG" id="COG1309">
    <property type="taxonomic scope" value="Bacteria"/>
</dbReference>
<dbReference type="SUPFAM" id="SSF48498">
    <property type="entry name" value="Tetracyclin repressor-like, C-terminal domain"/>
    <property type="match status" value="1"/>
</dbReference>
<evidence type="ECO:0000256" key="2">
    <source>
        <dbReference type="PROSITE-ProRule" id="PRU00335"/>
    </source>
</evidence>
<dbReference type="EMBL" id="CP001736">
    <property type="protein sequence ID" value="ADB33085.1"/>
    <property type="molecule type" value="Genomic_DNA"/>
</dbReference>
<dbReference type="Pfam" id="PF00440">
    <property type="entry name" value="TetR_N"/>
    <property type="match status" value="1"/>
</dbReference>